<keyword evidence="1" id="KW-0732">Signal</keyword>
<sequence length="181" mass="19722">MNKLIIFALAGICLMPLRAVASPVVRTIKQSQASGSTAIVQTIKVWNGNGVSISFYQVNEVVKRVWIDDPSQILIDTDGCLEGINPNCQSSGAGLIHLRRIQKVNIPGLPQSKSTHLTIITQAADGRRKAYHFQVTAAAGKPEYSQIAIEGDISYDSIPRAPIKINSRRPRALPNVRLPTK</sequence>
<comment type="caution">
    <text evidence="2">The sequence shown here is derived from an EMBL/GenBank/DDBJ whole genome shotgun (WGS) entry which is preliminary data.</text>
</comment>
<dbReference type="Proteomes" id="UP001165986">
    <property type="component" value="Unassembled WGS sequence"/>
</dbReference>
<dbReference type="EMBL" id="VJXY01000067">
    <property type="protein sequence ID" value="MBD6620485.1"/>
    <property type="molecule type" value="Genomic_DNA"/>
</dbReference>
<feature type="chain" id="PRO_5041274712" evidence="1">
    <location>
        <begin position="22"/>
        <end position="181"/>
    </location>
</feature>
<evidence type="ECO:0000313" key="3">
    <source>
        <dbReference type="Proteomes" id="UP001165986"/>
    </source>
</evidence>
<name>A0AA40T4G1_9NOST</name>
<reference evidence="2" key="1">
    <citation type="submission" date="2019-07" db="EMBL/GenBank/DDBJ databases">
        <title>Toxilogical consequences of a new and cryptic species of cyanobacteria (Komarekiella delphini-convector) recovered from the epidermis of a bottlenose dolphin and 1500 ft. in the air.</title>
        <authorList>
            <person name="Brown A.O."/>
            <person name="Dvorak P."/>
            <person name="Villanueva C.D."/>
            <person name="Foss A.J."/>
            <person name="Garvey A.D."/>
            <person name="Gibson Q.A."/>
            <person name="Johansen J.R."/>
            <person name="Casamatta D.A."/>
        </authorList>
    </citation>
    <scope>NUCLEOTIDE SEQUENCE</scope>
    <source>
        <strain evidence="2">SJRDD-AB1</strain>
    </source>
</reference>
<organism evidence="2 3">
    <name type="scientific">Komarekiella delphini-convector SJRDD-AB1</name>
    <dbReference type="NCBI Taxonomy" id="2593771"/>
    <lineage>
        <taxon>Bacteria</taxon>
        <taxon>Bacillati</taxon>
        <taxon>Cyanobacteriota</taxon>
        <taxon>Cyanophyceae</taxon>
        <taxon>Nostocales</taxon>
        <taxon>Nostocaceae</taxon>
        <taxon>Komarekiella</taxon>
        <taxon>Komarekiella delphini-convector</taxon>
    </lineage>
</organism>
<feature type="signal peptide" evidence="1">
    <location>
        <begin position="1"/>
        <end position="21"/>
    </location>
</feature>
<evidence type="ECO:0000313" key="2">
    <source>
        <dbReference type="EMBL" id="MBD6620485.1"/>
    </source>
</evidence>
<evidence type="ECO:0000256" key="1">
    <source>
        <dbReference type="SAM" id="SignalP"/>
    </source>
</evidence>
<proteinExistence type="predicted"/>
<gene>
    <name evidence="2" type="ORF">FNW02_33070</name>
</gene>
<dbReference type="RefSeq" id="WP_191761784.1">
    <property type="nucleotide sequence ID" value="NZ_VJXY01000067.1"/>
</dbReference>
<keyword evidence="3" id="KW-1185">Reference proteome</keyword>
<protein>
    <submittedName>
        <fullName evidence="2">Uncharacterized protein</fullName>
    </submittedName>
</protein>
<accession>A0AA40T4G1</accession>
<dbReference type="AlphaFoldDB" id="A0AA40T4G1"/>